<dbReference type="GO" id="GO:0009244">
    <property type="term" value="P:lipopolysaccharide core region biosynthetic process"/>
    <property type="evidence" value="ECO:0007669"/>
    <property type="project" value="UniProtKB-UniRule"/>
</dbReference>
<dbReference type="Proteomes" id="UP000663903">
    <property type="component" value="Chromosome"/>
</dbReference>
<evidence type="ECO:0000259" key="10">
    <source>
        <dbReference type="Pfam" id="PF04413"/>
    </source>
</evidence>
<evidence type="ECO:0000256" key="9">
    <source>
        <dbReference type="RuleBase" id="RU365103"/>
    </source>
</evidence>
<evidence type="ECO:0000256" key="1">
    <source>
        <dbReference type="ARBA" id="ARBA00004713"/>
    </source>
</evidence>
<keyword evidence="9" id="KW-1003">Cell membrane</keyword>
<feature type="site" description="Transition state stabilizer" evidence="8">
    <location>
        <position position="138"/>
    </location>
</feature>
<dbReference type="EC" id="2.4.99.12" evidence="2 9"/>
<sequence length="447" mass="47784">MHEGAMIRALYSLVTWFAQPLLLTKLRRRGAAEPGYLHAVDERFGRYTTARPAGDGPLIWIHAVSLGETRAAAILLAALRERWPGMRLLLTHGTATGRAEGAKLLRAGDVQVWQPWDSRGAVRRFLAHFRPDVGVLMETEVWPNLIHEAAACGVPMVLVNARLSGKSLRGAQRAGGLLRPAYRALTAAWAQTEADAARLAAIGVRHVGVLGNLKFDARPDAAQQARAERWRAALGGRPVVMLASSREGEEVEFIKCFKAPALEGQAPEAIEKRAKLRPLWLIVPRHPQRFVDVAATARAAGLAVVQRSQWSESPPPEAVTADVWIGDTLGEMTLYYSLAEAALLGGSFAPLGGQNLIEAAACGCPIVMGPHTFNFAQAAELAEAAGAARRVVDLKQGVACAHGLLADAGARRRMSRAGLAFALEHQGAAERSADALAALLEPANSAV</sequence>
<dbReference type="GO" id="GO:0043842">
    <property type="term" value="F:Kdo transferase activity"/>
    <property type="evidence" value="ECO:0007669"/>
    <property type="project" value="UniProtKB-EC"/>
</dbReference>
<dbReference type="Pfam" id="PF04413">
    <property type="entry name" value="Glycos_transf_N"/>
    <property type="match status" value="1"/>
</dbReference>
<name>A0A975CI71_9BURK</name>
<dbReference type="PANTHER" id="PTHR42755">
    <property type="entry name" value="3-DEOXY-MANNO-OCTULOSONATE CYTIDYLYLTRANSFERASE"/>
    <property type="match status" value="1"/>
</dbReference>
<dbReference type="InterPro" id="IPR007507">
    <property type="entry name" value="Glycos_transf_N"/>
</dbReference>
<dbReference type="GO" id="GO:0009245">
    <property type="term" value="P:lipid A biosynthetic process"/>
    <property type="evidence" value="ECO:0007669"/>
    <property type="project" value="TreeGrafter"/>
</dbReference>
<feature type="site" description="Transition state stabilizer" evidence="8">
    <location>
        <position position="214"/>
    </location>
</feature>
<feature type="domain" description="3-deoxy-D-manno-octulosonic-acid transferase N-terminal" evidence="10">
    <location>
        <begin position="40"/>
        <end position="217"/>
    </location>
</feature>
<evidence type="ECO:0000256" key="3">
    <source>
        <dbReference type="ARBA" id="ARBA00019077"/>
    </source>
</evidence>
<organism evidence="11 12">
    <name type="scientific">Ottowia testudinis</name>
    <dbReference type="NCBI Taxonomy" id="2816950"/>
    <lineage>
        <taxon>Bacteria</taxon>
        <taxon>Pseudomonadati</taxon>
        <taxon>Pseudomonadota</taxon>
        <taxon>Betaproteobacteria</taxon>
        <taxon>Burkholderiales</taxon>
        <taxon>Comamonadaceae</taxon>
        <taxon>Ottowia</taxon>
    </lineage>
</organism>
<comment type="pathway">
    <text evidence="1 9">Bacterial outer membrane biogenesis; LPS core biosynthesis.</text>
</comment>
<comment type="similarity">
    <text evidence="9">Belongs to the glycosyltransferase group 1 family.</text>
</comment>
<dbReference type="KEGG" id="otd:J1M35_07160"/>
<keyword evidence="4 9" id="KW-0808">Transferase</keyword>
<accession>A0A975CI71</accession>
<evidence type="ECO:0000256" key="2">
    <source>
        <dbReference type="ARBA" id="ARBA00012621"/>
    </source>
</evidence>
<keyword evidence="9" id="KW-0448">Lipopolysaccharide biosynthesis</keyword>
<protein>
    <recommendedName>
        <fullName evidence="3 9">3-deoxy-D-manno-octulosonic acid transferase</fullName>
        <shortName evidence="9">Kdo transferase</shortName>
        <ecNumber evidence="2 9">2.4.99.12</ecNumber>
    </recommendedName>
    <alternativeName>
        <fullName evidence="5 9">Lipid IV(A) 3-deoxy-D-manno-octulosonic acid transferase</fullName>
    </alternativeName>
</protein>
<dbReference type="SUPFAM" id="SSF53756">
    <property type="entry name" value="UDP-Glycosyltransferase/glycogen phosphorylase"/>
    <property type="match status" value="1"/>
</dbReference>
<evidence type="ECO:0000256" key="4">
    <source>
        <dbReference type="ARBA" id="ARBA00022679"/>
    </source>
</evidence>
<dbReference type="Gene3D" id="3.40.50.2000">
    <property type="entry name" value="Glycogen Phosphorylase B"/>
    <property type="match status" value="1"/>
</dbReference>
<evidence type="ECO:0000256" key="7">
    <source>
        <dbReference type="PIRSR" id="PIRSR639901-1"/>
    </source>
</evidence>
<evidence type="ECO:0000256" key="6">
    <source>
        <dbReference type="ARBA" id="ARBA00049183"/>
    </source>
</evidence>
<evidence type="ECO:0000256" key="8">
    <source>
        <dbReference type="PIRSR" id="PIRSR639901-2"/>
    </source>
</evidence>
<comment type="catalytic activity">
    <reaction evidence="6 9">
        <text>lipid IVA (E. coli) + CMP-3-deoxy-beta-D-manno-octulosonate = alpha-Kdo-(2-&gt;6)-lipid IVA (E. coli) + CMP + H(+)</text>
        <dbReference type="Rhea" id="RHEA:28066"/>
        <dbReference type="ChEBI" id="CHEBI:15378"/>
        <dbReference type="ChEBI" id="CHEBI:58603"/>
        <dbReference type="ChEBI" id="CHEBI:60364"/>
        <dbReference type="ChEBI" id="CHEBI:60377"/>
        <dbReference type="ChEBI" id="CHEBI:85987"/>
        <dbReference type="EC" id="2.4.99.12"/>
    </reaction>
</comment>
<evidence type="ECO:0000313" key="11">
    <source>
        <dbReference type="EMBL" id="QTD46645.1"/>
    </source>
</evidence>
<evidence type="ECO:0000256" key="5">
    <source>
        <dbReference type="ARBA" id="ARBA00031445"/>
    </source>
</evidence>
<dbReference type="AlphaFoldDB" id="A0A975CI71"/>
<comment type="subcellular location">
    <subcellularLocation>
        <location evidence="9">Cell membrane</location>
    </subcellularLocation>
</comment>
<evidence type="ECO:0000313" key="12">
    <source>
        <dbReference type="Proteomes" id="UP000663903"/>
    </source>
</evidence>
<dbReference type="Gene3D" id="3.40.50.11720">
    <property type="entry name" value="3-Deoxy-D-manno-octulosonic-acid transferase, N-terminal domain"/>
    <property type="match status" value="1"/>
</dbReference>
<gene>
    <name evidence="11" type="ORF">J1M35_07160</name>
</gene>
<dbReference type="PANTHER" id="PTHR42755:SF1">
    <property type="entry name" value="3-DEOXY-D-MANNO-OCTULOSONIC ACID TRANSFERASE, MITOCHONDRIAL-RELATED"/>
    <property type="match status" value="1"/>
</dbReference>
<dbReference type="InterPro" id="IPR039901">
    <property type="entry name" value="Kdotransferase"/>
</dbReference>
<reference evidence="11" key="1">
    <citation type="submission" date="2021-03" db="EMBL/GenBank/DDBJ databases">
        <title>Ottowia sp. 27C isolated from the cloaca of a Giant Asian pond turtle (Heosemys grandis).</title>
        <authorList>
            <person name="Spergser J."/>
            <person name="Busse H.-J."/>
        </authorList>
    </citation>
    <scope>NUCLEOTIDE SEQUENCE</scope>
    <source>
        <strain evidence="11">27C</strain>
    </source>
</reference>
<comment type="function">
    <text evidence="9">Involved in lipopolysaccharide (LPS) biosynthesis. Catalyzes the transfer of 3-deoxy-D-manno-octulosonate (Kdo) residue(s) from CMP-Kdo to lipid IV(A), the tetraacyldisaccharide-1,4'-bisphosphate precursor of lipid A.</text>
</comment>
<proteinExistence type="inferred from homology"/>
<dbReference type="InterPro" id="IPR038107">
    <property type="entry name" value="Glycos_transf_N_sf"/>
</dbReference>
<feature type="active site" description="Proton acceptor" evidence="7">
    <location>
        <position position="68"/>
    </location>
</feature>
<keyword evidence="12" id="KW-1185">Reference proteome</keyword>
<dbReference type="EMBL" id="CP071796">
    <property type="protein sequence ID" value="QTD46645.1"/>
    <property type="molecule type" value="Genomic_DNA"/>
</dbReference>
<keyword evidence="9" id="KW-0472">Membrane</keyword>
<dbReference type="GO" id="GO:0005886">
    <property type="term" value="C:plasma membrane"/>
    <property type="evidence" value="ECO:0007669"/>
    <property type="project" value="UniProtKB-SubCell"/>
</dbReference>